<protein>
    <submittedName>
        <fullName evidence="2">Polysaccharide deacetylase, carbohydrate Esterase Family 4-like protein</fullName>
    </submittedName>
</protein>
<dbReference type="Proteomes" id="UP000008385">
    <property type="component" value="Chromosome"/>
</dbReference>
<dbReference type="InterPro" id="IPR002509">
    <property type="entry name" value="NODB_dom"/>
</dbReference>
<dbReference type="SUPFAM" id="SSF88713">
    <property type="entry name" value="Glycoside hydrolase/deacetylase"/>
    <property type="match status" value="1"/>
</dbReference>
<dbReference type="PANTHER" id="PTHR47561">
    <property type="entry name" value="POLYSACCHARIDE DEACETYLASE FAMILY PROTEIN (AFU_ORTHOLOGUE AFUA_6G05030)"/>
    <property type="match status" value="1"/>
</dbReference>
<dbReference type="GO" id="GO:0005975">
    <property type="term" value="P:carbohydrate metabolic process"/>
    <property type="evidence" value="ECO:0007669"/>
    <property type="project" value="InterPro"/>
</dbReference>
<evidence type="ECO:0000313" key="2">
    <source>
        <dbReference type="EMBL" id="AEG91979.1"/>
    </source>
</evidence>
<dbReference type="EMBL" id="CP000245">
    <property type="protein sequence ID" value="AEG91979.1"/>
    <property type="molecule type" value="Genomic_DNA"/>
</dbReference>
<feature type="domain" description="NodB homology" evidence="1">
    <location>
        <begin position="14"/>
        <end position="275"/>
    </location>
</feature>
<proteinExistence type="predicted"/>
<name>F5XYZ1_RAMTT</name>
<dbReference type="PANTHER" id="PTHR47561:SF1">
    <property type="entry name" value="POLYSACCHARIDE DEACETYLASE FAMILY PROTEIN (AFU_ORTHOLOGUE AFUA_6G05030)"/>
    <property type="match status" value="1"/>
</dbReference>
<keyword evidence="3" id="KW-1185">Reference proteome</keyword>
<dbReference type="Pfam" id="PF11959">
    <property type="entry name" value="DUF3473"/>
    <property type="match status" value="1"/>
</dbReference>
<dbReference type="STRING" id="365046.Rta_08965"/>
<dbReference type="GO" id="GO:0016810">
    <property type="term" value="F:hydrolase activity, acting on carbon-nitrogen (but not peptide) bonds"/>
    <property type="evidence" value="ECO:0007669"/>
    <property type="project" value="InterPro"/>
</dbReference>
<dbReference type="CDD" id="cd10941">
    <property type="entry name" value="CE4_PuuE_HpPgdA_like_2"/>
    <property type="match status" value="1"/>
</dbReference>
<dbReference type="InterPro" id="IPR045235">
    <property type="entry name" value="PuuE_HpPgdA-like"/>
</dbReference>
<organism evidence="2 3">
    <name type="scientific">Ramlibacter tataouinensis (strain ATCC BAA-407 / DSM 14655 / LMG 21543 / TTB310)</name>
    <dbReference type="NCBI Taxonomy" id="365046"/>
    <lineage>
        <taxon>Bacteria</taxon>
        <taxon>Pseudomonadati</taxon>
        <taxon>Pseudomonadota</taxon>
        <taxon>Betaproteobacteria</taxon>
        <taxon>Burkholderiales</taxon>
        <taxon>Comamonadaceae</taxon>
        <taxon>Ramlibacter</taxon>
    </lineage>
</organism>
<dbReference type="PROSITE" id="PS51677">
    <property type="entry name" value="NODB"/>
    <property type="match status" value="1"/>
</dbReference>
<dbReference type="AlphaFoldDB" id="F5XYZ1"/>
<reference evidence="2 3" key="2">
    <citation type="journal article" date="2011" name="PLoS ONE">
        <title>The Cyst-Dividing Bacterium Ramlibacter tataouinensis TTB310 Genome Reveals a Well-Stocked Toolbox for Adaptation to a Desert Environment.</title>
        <authorList>
            <person name="De Luca G."/>
            <person name="Barakat M."/>
            <person name="Ortet P."/>
            <person name="Fochesato S."/>
            <person name="Jourlin-Castelli C."/>
            <person name="Ansaldi M."/>
            <person name="Py B."/>
            <person name="Fichant G."/>
            <person name="Coutinho P.M."/>
            <person name="Voulhoux R."/>
            <person name="Bastien O."/>
            <person name="Marechal E."/>
            <person name="Henrissat B."/>
            <person name="Quentin Y."/>
            <person name="Noirot P."/>
            <person name="Filloux A."/>
            <person name="Mejean V."/>
            <person name="Dubow M.S."/>
            <person name="Barras F."/>
            <person name="Barbe V."/>
            <person name="Weissenbach J."/>
            <person name="Mihalcescu I."/>
            <person name="Vermeglio A."/>
            <person name="Achouak W."/>
            <person name="Heulin T."/>
        </authorList>
    </citation>
    <scope>NUCLEOTIDE SEQUENCE [LARGE SCALE GENOMIC DNA]</scope>
    <source>
        <strain evidence="3">ATCC BAA-407 / DSM 14655 / LMG 21543 / TTB310</strain>
    </source>
</reference>
<dbReference type="InterPro" id="IPR022560">
    <property type="entry name" value="DUF3473"/>
</dbReference>
<dbReference type="OrthoDB" id="9784220at2"/>
<dbReference type="KEGG" id="rta:Rta_08965"/>
<reference evidence="3" key="1">
    <citation type="submission" date="2006-01" db="EMBL/GenBank/DDBJ databases">
        <title>Genome of the cyst-dividing bacterium Ramlibacter tataouinensis.</title>
        <authorList>
            <person name="Barakat M."/>
            <person name="Ortet P."/>
            <person name="De Luca G."/>
            <person name="Jourlin-Castelli C."/>
            <person name="Ansaldi M."/>
            <person name="Py B."/>
            <person name="Fichant G."/>
            <person name="Coutinho P."/>
            <person name="Voulhoux R."/>
            <person name="Bastien O."/>
            <person name="Roy S."/>
            <person name="Marechal E."/>
            <person name="Henrissat B."/>
            <person name="Quentin Y."/>
            <person name="Noirot P."/>
            <person name="Filloux A."/>
            <person name="Mejean V."/>
            <person name="DuBow M."/>
            <person name="Barras F."/>
            <person name="Heulin T."/>
        </authorList>
    </citation>
    <scope>NUCLEOTIDE SEQUENCE [LARGE SCALE GENOMIC DNA]</scope>
    <source>
        <strain evidence="3">ATCC BAA-407 / DSM 14655 / LMG 21543 / TTB310</strain>
    </source>
</reference>
<dbReference type="InterPro" id="IPR011330">
    <property type="entry name" value="Glyco_hydro/deAcase_b/a-brl"/>
</dbReference>
<dbReference type="eggNOG" id="COG0726">
    <property type="taxonomic scope" value="Bacteria"/>
</dbReference>
<dbReference type="HOGENOM" id="CLU_066872_0_0_4"/>
<sequence>MSKVKSAIFTLDLEDHVGRYDTSSRYPSISRQVLQTLAQNGIVGTVFVVGKIAKAEPALLREISDLGHELACHSLDHTPLDKQAPAAFREDTARAKHLIENCIGKAVVGFRAPVFSLTKSTLWAVDVLAELGFQYSSSVMPTHNPLYGFPQAPTKPFLWKNGLVEIPCPVGKLGPITLPYLGGFYLRYLPQILVRSLITQADPESCLWTYCHPYDFDTAEPFNRIQGAPLWTSILLWFNRRDTLPKILAVVRENSSSTLRGWVEANSACLPRYLP</sequence>
<evidence type="ECO:0000313" key="3">
    <source>
        <dbReference type="Proteomes" id="UP000008385"/>
    </source>
</evidence>
<gene>
    <name evidence="2" type="ordered locus">Rta_08965</name>
</gene>
<dbReference type="Pfam" id="PF01522">
    <property type="entry name" value="Polysacc_deac_1"/>
    <property type="match status" value="1"/>
</dbReference>
<accession>F5XYZ1</accession>
<evidence type="ECO:0000259" key="1">
    <source>
        <dbReference type="PROSITE" id="PS51677"/>
    </source>
</evidence>
<dbReference type="Gene3D" id="3.20.20.370">
    <property type="entry name" value="Glycoside hydrolase/deacetylase"/>
    <property type="match status" value="1"/>
</dbReference>